<keyword evidence="2" id="KW-0812">Transmembrane</keyword>
<feature type="transmembrane region" description="Helical" evidence="2">
    <location>
        <begin position="149"/>
        <end position="167"/>
    </location>
</feature>
<gene>
    <name evidence="3" type="ORF">FVO59_03175</name>
</gene>
<feature type="transmembrane region" description="Helical" evidence="2">
    <location>
        <begin position="36"/>
        <end position="54"/>
    </location>
</feature>
<evidence type="ECO:0000256" key="1">
    <source>
        <dbReference type="SAM" id="MobiDB-lite"/>
    </source>
</evidence>
<proteinExistence type="predicted"/>
<protein>
    <submittedName>
        <fullName evidence="3">DUF2975 domain-containing protein</fullName>
    </submittedName>
</protein>
<feature type="transmembrane region" description="Helical" evidence="2">
    <location>
        <begin position="187"/>
        <end position="212"/>
    </location>
</feature>
<evidence type="ECO:0000313" key="4">
    <source>
        <dbReference type="Proteomes" id="UP000515708"/>
    </source>
</evidence>
<organism evidence="3 4">
    <name type="scientific">Microbacterium esteraromaticum</name>
    <dbReference type="NCBI Taxonomy" id="57043"/>
    <lineage>
        <taxon>Bacteria</taxon>
        <taxon>Bacillati</taxon>
        <taxon>Actinomycetota</taxon>
        <taxon>Actinomycetes</taxon>
        <taxon>Micrococcales</taxon>
        <taxon>Microbacteriaceae</taxon>
        <taxon>Microbacterium</taxon>
    </lineage>
</organism>
<feature type="transmembrane region" description="Helical" evidence="2">
    <location>
        <begin position="116"/>
        <end position="137"/>
    </location>
</feature>
<sequence length="224" mass="23511">MLTRVDNNDHRYEPRRDAMEAREGAVERTLSRGDTISLAMFVVAGVAIAAWTAWNVAARIAELVSGGQVRVAVEFIDTTVDARISATSLPVELDRGIISVDGLGTMGVISGVLGQLALGITVAVVVFCLIALSRNILRGRVFGKANTRIVAIGGGVGLVGAASSRFFDNMLSNAAMAQAVDGPFDTAVMSIEPFTFVLAAFAVAVVGTVFVVGDRLQRETEGLV</sequence>
<dbReference type="EMBL" id="CP043732">
    <property type="protein sequence ID" value="QMU96318.1"/>
    <property type="molecule type" value="Genomic_DNA"/>
</dbReference>
<dbReference type="Proteomes" id="UP000515708">
    <property type="component" value="Chromosome"/>
</dbReference>
<reference evidence="3 4" key="1">
    <citation type="journal article" date="2020" name="Front. Microbiol.">
        <title>Design of Bacterial Strain-Specific qPCR Assays Using NGS Data and Publicly Available Resources and Its Application to Track Biocontrol Strains.</title>
        <authorList>
            <person name="Hernandez I."/>
            <person name="Sant C."/>
            <person name="Martinez R."/>
            <person name="Fernandez C."/>
        </authorList>
    </citation>
    <scope>NUCLEOTIDE SEQUENCE [LARGE SCALE GENOMIC DNA]</scope>
    <source>
        <strain evidence="3 4">B24</strain>
    </source>
</reference>
<keyword evidence="2" id="KW-1133">Transmembrane helix</keyword>
<keyword evidence="2" id="KW-0472">Membrane</keyword>
<evidence type="ECO:0000256" key="2">
    <source>
        <dbReference type="SAM" id="Phobius"/>
    </source>
</evidence>
<evidence type="ECO:0000313" key="3">
    <source>
        <dbReference type="EMBL" id="QMU96318.1"/>
    </source>
</evidence>
<name>A0A7D7W7E5_9MICO</name>
<accession>A0A7D7W7E5</accession>
<dbReference type="AlphaFoldDB" id="A0A7D7W7E5"/>
<feature type="region of interest" description="Disordered" evidence="1">
    <location>
        <begin position="1"/>
        <end position="20"/>
    </location>
</feature>